<comment type="caution">
    <text evidence="5">The sequence shown here is derived from an EMBL/GenBank/DDBJ whole genome shotgun (WGS) entry which is preliminary data.</text>
</comment>
<dbReference type="GO" id="GO:0004356">
    <property type="term" value="F:glutamine synthetase activity"/>
    <property type="evidence" value="ECO:0007669"/>
    <property type="project" value="InterPro"/>
</dbReference>
<name>A0AAJ0CQF8_9HYPO</name>
<evidence type="ECO:0000256" key="2">
    <source>
        <dbReference type="PROSITE-ProRule" id="PRU01331"/>
    </source>
</evidence>
<evidence type="ECO:0000256" key="3">
    <source>
        <dbReference type="RuleBase" id="RU000384"/>
    </source>
</evidence>
<dbReference type="InterPro" id="IPR008146">
    <property type="entry name" value="Gln_synth_cat_dom"/>
</dbReference>
<dbReference type="PROSITE" id="PS51987">
    <property type="entry name" value="GS_CATALYTIC"/>
    <property type="match status" value="1"/>
</dbReference>
<dbReference type="Pfam" id="PF00120">
    <property type="entry name" value="Gln-synt_C"/>
    <property type="match status" value="1"/>
</dbReference>
<reference evidence="5" key="1">
    <citation type="submission" date="2023-06" db="EMBL/GenBank/DDBJ databases">
        <title>Conoideocrella luteorostrata (Hypocreales: Clavicipitaceae), a potential biocontrol fungus for elongate hemlock scale in United States Christmas tree production areas.</title>
        <authorList>
            <person name="Barrett H."/>
            <person name="Lovett B."/>
            <person name="Macias A.M."/>
            <person name="Stajich J.E."/>
            <person name="Kasson M.T."/>
        </authorList>
    </citation>
    <scope>NUCLEOTIDE SEQUENCE</scope>
    <source>
        <strain evidence="5">ARSEF 14590</strain>
    </source>
</reference>
<evidence type="ECO:0000256" key="1">
    <source>
        <dbReference type="ARBA" id="ARBA00022598"/>
    </source>
</evidence>
<dbReference type="AlphaFoldDB" id="A0AAJ0CQF8"/>
<dbReference type="SMART" id="SM01230">
    <property type="entry name" value="Gln-synt_C"/>
    <property type="match status" value="1"/>
</dbReference>
<organism evidence="5 6">
    <name type="scientific">Conoideocrella luteorostrata</name>
    <dbReference type="NCBI Taxonomy" id="1105319"/>
    <lineage>
        <taxon>Eukaryota</taxon>
        <taxon>Fungi</taxon>
        <taxon>Dikarya</taxon>
        <taxon>Ascomycota</taxon>
        <taxon>Pezizomycotina</taxon>
        <taxon>Sordariomycetes</taxon>
        <taxon>Hypocreomycetidae</taxon>
        <taxon>Hypocreales</taxon>
        <taxon>Clavicipitaceae</taxon>
        <taxon>Conoideocrella</taxon>
    </lineage>
</organism>
<sequence length="425" mass="46938">MALSSDLCTAQDFLDEHPEFEVIITQWVDVCGVLRSRMTSSQSFLDVVRSGRGFNQSVLDMLTTTTAALHPDPFAHFCDPRGHIVPDVSTLRVAAHDASGIGNTAIVMGETDLYDMDPRTNLRRLVRQAEKQHNIQFLVGFELEFCFFQKDSTTPLVAAGPGLSGLGMSSVTNRSTLWPVLNEIVVALAEADIRLEQSVDTYVYATEVIKNIAHKQGFTATFYPTPSADDVDSQKSGQHIHVSATKGGNNGGNWNPDELMAGMLSHLPGLTAIGLPQVDSYPRVGAGKLCTGGWVGWGDHHRDMPIRRIFKNHWEIRVIDGTSNPYAVVSAIIATALDRKPLTIGNATNFNPSISEEERKHLGITHALPNTLEAAIDEFEADRVWAEAALGREYLRWFLTLKRAEMEAVAKLDTTERRKLMITHF</sequence>
<dbReference type="Gene3D" id="3.30.590.10">
    <property type="entry name" value="Glutamine synthetase/guanido kinase, catalytic domain"/>
    <property type="match status" value="1"/>
</dbReference>
<dbReference type="PANTHER" id="PTHR43785:SF2">
    <property type="entry name" value="TYPE-1 GLUTAMINE SYNTHETASE 1"/>
    <property type="match status" value="1"/>
</dbReference>
<gene>
    <name evidence="5" type="ORF">QQS21_004907</name>
</gene>
<evidence type="ECO:0000259" key="4">
    <source>
        <dbReference type="PROSITE" id="PS51987"/>
    </source>
</evidence>
<dbReference type="SUPFAM" id="SSF55931">
    <property type="entry name" value="Glutamine synthetase/guanido kinase"/>
    <property type="match status" value="1"/>
</dbReference>
<feature type="domain" description="GS catalytic" evidence="4">
    <location>
        <begin position="80"/>
        <end position="425"/>
    </location>
</feature>
<evidence type="ECO:0000313" key="5">
    <source>
        <dbReference type="EMBL" id="KAK2601522.1"/>
    </source>
</evidence>
<keyword evidence="1" id="KW-0436">Ligase</keyword>
<dbReference type="InterPro" id="IPR014746">
    <property type="entry name" value="Gln_synth/guanido_kin_cat_dom"/>
</dbReference>
<dbReference type="Proteomes" id="UP001251528">
    <property type="component" value="Unassembled WGS sequence"/>
</dbReference>
<evidence type="ECO:0000313" key="6">
    <source>
        <dbReference type="Proteomes" id="UP001251528"/>
    </source>
</evidence>
<dbReference type="PANTHER" id="PTHR43785">
    <property type="entry name" value="GAMMA-GLUTAMYLPUTRESCINE SYNTHETASE"/>
    <property type="match status" value="1"/>
</dbReference>
<accession>A0AAJ0CQF8</accession>
<dbReference type="EMBL" id="JASWJB010000076">
    <property type="protein sequence ID" value="KAK2601522.1"/>
    <property type="molecule type" value="Genomic_DNA"/>
</dbReference>
<proteinExistence type="inferred from homology"/>
<protein>
    <recommendedName>
        <fullName evidence="4">GS catalytic domain-containing protein</fullName>
    </recommendedName>
</protein>
<comment type="similarity">
    <text evidence="2 3">Belongs to the glutamine synthetase family.</text>
</comment>
<keyword evidence="6" id="KW-1185">Reference proteome</keyword>